<gene>
    <name evidence="1" type="ORF">GGQ96_002776</name>
</gene>
<reference evidence="1 2" key="1">
    <citation type="submission" date="2020-08" db="EMBL/GenBank/DDBJ databases">
        <title>Genomic Encyclopedia of Type Strains, Phase IV (KMG-IV): sequencing the most valuable type-strain genomes for metagenomic binning, comparative biology and taxonomic classification.</title>
        <authorList>
            <person name="Goeker M."/>
        </authorList>
    </citation>
    <scope>NUCLEOTIDE SEQUENCE [LARGE SCALE GENOMIC DNA]</scope>
    <source>
        <strain evidence="1 2">DSM 15867</strain>
    </source>
</reference>
<evidence type="ECO:0008006" key="3">
    <source>
        <dbReference type="Google" id="ProtNLM"/>
    </source>
</evidence>
<evidence type="ECO:0000313" key="1">
    <source>
        <dbReference type="EMBL" id="MBB4618633.1"/>
    </source>
</evidence>
<protein>
    <recommendedName>
        <fullName evidence="3">DNA-binding protein</fullName>
    </recommendedName>
</protein>
<dbReference type="AlphaFoldDB" id="A0A7W7EYE1"/>
<evidence type="ECO:0000313" key="2">
    <source>
        <dbReference type="Proteomes" id="UP000574769"/>
    </source>
</evidence>
<sequence>MKRSTASRYCDLAPAKFLAEVAAGRLPLPVRIGGEDHWDRAAIDDDISRLSGHASDWRKDQPGLAA</sequence>
<accession>A0A7W7EYE1</accession>
<comment type="caution">
    <text evidence="1">The sequence shown here is derived from an EMBL/GenBank/DDBJ whole genome shotgun (WGS) entry which is preliminary data.</text>
</comment>
<organism evidence="1 2">
    <name type="scientific">Sphingomonas abaci</name>
    <dbReference type="NCBI Taxonomy" id="237611"/>
    <lineage>
        <taxon>Bacteria</taxon>
        <taxon>Pseudomonadati</taxon>
        <taxon>Pseudomonadota</taxon>
        <taxon>Alphaproteobacteria</taxon>
        <taxon>Sphingomonadales</taxon>
        <taxon>Sphingomonadaceae</taxon>
        <taxon>Sphingomonas</taxon>
    </lineage>
</organism>
<dbReference type="EMBL" id="JACHNY010000005">
    <property type="protein sequence ID" value="MBB4618633.1"/>
    <property type="molecule type" value="Genomic_DNA"/>
</dbReference>
<keyword evidence="2" id="KW-1185">Reference proteome</keyword>
<dbReference type="Proteomes" id="UP000574769">
    <property type="component" value="Unassembled WGS sequence"/>
</dbReference>
<proteinExistence type="predicted"/>
<name>A0A7W7EYE1_9SPHN</name>